<dbReference type="Pfam" id="PF02836">
    <property type="entry name" value="Glyco_hydro_2_C"/>
    <property type="match status" value="2"/>
</dbReference>
<proteinExistence type="inferred from homology"/>
<evidence type="ECO:0000256" key="1">
    <source>
        <dbReference type="ARBA" id="ARBA00007401"/>
    </source>
</evidence>
<gene>
    <name evidence="5" type="ORF">GMDG_00793</name>
</gene>
<dbReference type="SUPFAM" id="SSF51445">
    <property type="entry name" value="(Trans)glycosidases"/>
    <property type="match status" value="2"/>
</dbReference>
<dbReference type="Gene3D" id="2.60.120.260">
    <property type="entry name" value="Galactose-binding domain-like"/>
    <property type="match status" value="1"/>
</dbReference>
<dbReference type="GO" id="GO:0005975">
    <property type="term" value="P:carbohydrate metabolic process"/>
    <property type="evidence" value="ECO:0007669"/>
    <property type="project" value="InterPro"/>
</dbReference>
<evidence type="ECO:0008006" key="7">
    <source>
        <dbReference type="Google" id="ProtNLM"/>
    </source>
</evidence>
<dbReference type="Gene3D" id="3.20.20.80">
    <property type="entry name" value="Glycosidases"/>
    <property type="match status" value="2"/>
</dbReference>
<dbReference type="SUPFAM" id="SSF49785">
    <property type="entry name" value="Galactose-binding domain-like"/>
    <property type="match status" value="1"/>
</dbReference>
<accession>L8GAY7</accession>
<feature type="domain" description="Glycoside hydrolase family 2 catalytic" evidence="3">
    <location>
        <begin position="137"/>
        <end position="208"/>
    </location>
</feature>
<dbReference type="Pfam" id="PF02837">
    <property type="entry name" value="Glyco_hydro_2_N"/>
    <property type="match status" value="1"/>
</dbReference>
<dbReference type="PROSITE" id="PS00719">
    <property type="entry name" value="GLYCOSYL_HYDROL_F2_1"/>
    <property type="match status" value="1"/>
</dbReference>
<dbReference type="AlphaFoldDB" id="L8GAY7"/>
<dbReference type="InParanoid" id="L8GAY7"/>
<feature type="domain" description="Glycosyl hydrolases family 2 sugar binding" evidence="4">
    <location>
        <begin position="11"/>
        <end position="84"/>
    </location>
</feature>
<protein>
    <recommendedName>
        <fullName evidence="7">Beta-glucuronidase</fullName>
    </recommendedName>
</protein>
<dbReference type="InterPro" id="IPR023230">
    <property type="entry name" value="Glyco_hydro_2_CS"/>
</dbReference>
<dbReference type="PANTHER" id="PTHR10066">
    <property type="entry name" value="BETA-GLUCURONIDASE"/>
    <property type="match status" value="1"/>
</dbReference>
<dbReference type="InterPro" id="IPR006103">
    <property type="entry name" value="Glyco_hydro_2_cat"/>
</dbReference>
<dbReference type="GO" id="GO:0030246">
    <property type="term" value="F:carbohydrate binding"/>
    <property type="evidence" value="ECO:0007669"/>
    <property type="project" value="TreeGrafter"/>
</dbReference>
<comment type="similarity">
    <text evidence="1">Belongs to the glycosyl hydrolase 2 family.</text>
</comment>
<evidence type="ECO:0000259" key="4">
    <source>
        <dbReference type="Pfam" id="PF02837"/>
    </source>
</evidence>
<dbReference type="OrthoDB" id="408532at2759"/>
<feature type="region of interest" description="Disordered" evidence="2">
    <location>
        <begin position="205"/>
        <end position="234"/>
    </location>
</feature>
<sequence length="394" mass="45563">MTSSSTARSMTTSDGLYYQRDVIVPKGWSEERYFVRAESATHEGQIYVNDRLVASHVGGYTPFEADMTDLVTAGQQFRLTIAVNNIVTFQISLLERWCHRRERRATGTIKTPSVKLWQPAAYLYNFRASIVDFNKKTLDTYNLPFYFTGFGKHEDSNIRGKGHDQAYMVHDFQLLNWIGANSFRTSHYPYTEEMMEFADRRGIVVIDKPPPPKRPRPMLRARGSTPPPGGARAPARLVPAYHLRQRVLRDLPHGQDLRPIRRPLPQPLLRVVHRDRRPRRSRDRAHDLDARLGQKVRQADRDDRVRRDTVSGLHSVLRLPWSEEYQVAMLGMYHKVFDSIKAMAGEHVWNFADFETSVGTGRVDGDKKGVFTRDRRPKAAAHALRERWTKLKKK</sequence>
<evidence type="ECO:0000259" key="3">
    <source>
        <dbReference type="Pfam" id="PF02836"/>
    </source>
</evidence>
<dbReference type="Proteomes" id="UP000011064">
    <property type="component" value="Unassembled WGS sequence"/>
</dbReference>
<dbReference type="HOGENOM" id="CLU_700437_0_0_1"/>
<dbReference type="VEuPathDB" id="FungiDB:GMDG_00793"/>
<reference evidence="6" key="1">
    <citation type="submission" date="2010-09" db="EMBL/GenBank/DDBJ databases">
        <title>The genome sequence of Geomyces destructans 20631-21.</title>
        <authorList>
            <consortium name="The Broad Institute Genome Sequencing Platform"/>
            <person name="Cuomo C.A."/>
            <person name="Blehert D.S."/>
            <person name="Lorch J.M."/>
            <person name="Young S.K."/>
            <person name="Zeng Q."/>
            <person name="Gargeya S."/>
            <person name="Fitzgerald M."/>
            <person name="Haas B."/>
            <person name="Abouelleil A."/>
            <person name="Alvarado L."/>
            <person name="Arachchi H.M."/>
            <person name="Berlin A."/>
            <person name="Brown A."/>
            <person name="Chapman S.B."/>
            <person name="Chen Z."/>
            <person name="Dunbar C."/>
            <person name="Freedman E."/>
            <person name="Gearin G."/>
            <person name="Gellesch M."/>
            <person name="Goldberg J."/>
            <person name="Griggs A."/>
            <person name="Gujja S."/>
            <person name="Heiman D."/>
            <person name="Howarth C."/>
            <person name="Larson L."/>
            <person name="Lui A."/>
            <person name="MacDonald P.J.P."/>
            <person name="Montmayeur A."/>
            <person name="Murphy C."/>
            <person name="Neiman D."/>
            <person name="Pearson M."/>
            <person name="Priest M."/>
            <person name="Roberts A."/>
            <person name="Saif S."/>
            <person name="Shea T."/>
            <person name="Shenoy N."/>
            <person name="Sisk P."/>
            <person name="Stolte C."/>
            <person name="Sykes S."/>
            <person name="Wortman J."/>
            <person name="Nusbaum C."/>
            <person name="Birren B."/>
        </authorList>
    </citation>
    <scope>NUCLEOTIDE SEQUENCE [LARGE SCALE GENOMIC DNA]</scope>
    <source>
        <strain evidence="6">ATCC MYA-4855 / 20631-21</strain>
    </source>
</reference>
<dbReference type="PANTHER" id="PTHR10066:SF67">
    <property type="entry name" value="BETA-GLUCURONIDASE"/>
    <property type="match status" value="1"/>
</dbReference>
<keyword evidence="6" id="KW-1185">Reference proteome</keyword>
<organism evidence="5 6">
    <name type="scientific">Pseudogymnoascus destructans (strain ATCC MYA-4855 / 20631-21)</name>
    <name type="common">Bat white-nose syndrome fungus</name>
    <name type="synonym">Geomyces destructans</name>
    <dbReference type="NCBI Taxonomy" id="658429"/>
    <lineage>
        <taxon>Eukaryota</taxon>
        <taxon>Fungi</taxon>
        <taxon>Dikarya</taxon>
        <taxon>Ascomycota</taxon>
        <taxon>Pezizomycotina</taxon>
        <taxon>Leotiomycetes</taxon>
        <taxon>Thelebolales</taxon>
        <taxon>Thelebolaceae</taxon>
        <taxon>Pseudogymnoascus</taxon>
    </lineage>
</organism>
<dbReference type="GO" id="GO:0019391">
    <property type="term" value="P:glucuronoside catabolic process"/>
    <property type="evidence" value="ECO:0007669"/>
    <property type="project" value="TreeGrafter"/>
</dbReference>
<evidence type="ECO:0000313" key="5">
    <source>
        <dbReference type="EMBL" id="ELR10380.1"/>
    </source>
</evidence>
<feature type="domain" description="Glycoside hydrolase family 2 catalytic" evidence="3">
    <location>
        <begin position="312"/>
        <end position="392"/>
    </location>
</feature>
<dbReference type="STRING" id="658429.L8GAY7"/>
<dbReference type="GO" id="GO:0004566">
    <property type="term" value="F:beta-glucuronidase activity"/>
    <property type="evidence" value="ECO:0007669"/>
    <property type="project" value="TreeGrafter"/>
</dbReference>
<dbReference type="InterPro" id="IPR006104">
    <property type="entry name" value="Glyco_hydro_2_N"/>
</dbReference>
<name>L8GAY7_PSED2</name>
<evidence type="ECO:0000313" key="6">
    <source>
        <dbReference type="Proteomes" id="UP000011064"/>
    </source>
</evidence>
<dbReference type="InterPro" id="IPR017853">
    <property type="entry name" value="GH"/>
</dbReference>
<feature type="compositionally biased region" description="Low complexity" evidence="2">
    <location>
        <begin position="220"/>
        <end position="234"/>
    </location>
</feature>
<dbReference type="EMBL" id="GL573177">
    <property type="protein sequence ID" value="ELR10380.1"/>
    <property type="molecule type" value="Genomic_DNA"/>
</dbReference>
<evidence type="ECO:0000256" key="2">
    <source>
        <dbReference type="SAM" id="MobiDB-lite"/>
    </source>
</evidence>
<dbReference type="InterPro" id="IPR008979">
    <property type="entry name" value="Galactose-bd-like_sf"/>
</dbReference>